<dbReference type="AlphaFoldDB" id="A0A1L3MQK2"/>
<keyword evidence="4 7" id="KW-0566">Pantothenate biosynthesis</keyword>
<feature type="binding site" evidence="7 9">
    <location>
        <begin position="43"/>
        <end position="44"/>
    </location>
    <ligand>
        <name>3-methyl-2-oxobutanoate</name>
        <dbReference type="ChEBI" id="CHEBI:11851"/>
    </ligand>
</feature>
<dbReference type="PANTHER" id="PTHR20881">
    <property type="entry name" value="3-METHYL-2-OXOBUTANOATE HYDROXYMETHYLTRANSFERASE"/>
    <property type="match status" value="1"/>
</dbReference>
<dbReference type="GO" id="GO:0008168">
    <property type="term" value="F:methyltransferase activity"/>
    <property type="evidence" value="ECO:0007669"/>
    <property type="project" value="UniProtKB-KW"/>
</dbReference>
<comment type="cofactor">
    <cofactor evidence="7 10">
        <name>Mg(2+)</name>
        <dbReference type="ChEBI" id="CHEBI:18420"/>
    </cofactor>
    <text evidence="7 10">Binds 1 Mg(2+) ion per subunit.</text>
</comment>
<dbReference type="STRING" id="1547283.A9C19_07635"/>
<dbReference type="Proteomes" id="UP000181936">
    <property type="component" value="Chromosome"/>
</dbReference>
<evidence type="ECO:0000256" key="8">
    <source>
        <dbReference type="PIRSR" id="PIRSR000388-1"/>
    </source>
</evidence>
<keyword evidence="7" id="KW-0963">Cytoplasm</keyword>
<comment type="function">
    <text evidence="6 7">Catalyzes the reversible reaction in which hydroxymethyl group from 5,10-methylenetetrahydrofolate is transferred onto alpha-ketoisovalerate to form ketopantoate.</text>
</comment>
<evidence type="ECO:0000256" key="4">
    <source>
        <dbReference type="ARBA" id="ARBA00022655"/>
    </source>
</evidence>
<evidence type="ECO:0000256" key="5">
    <source>
        <dbReference type="ARBA" id="ARBA00022679"/>
    </source>
</evidence>
<keyword evidence="5 7" id="KW-0808">Transferase</keyword>
<feature type="binding site" evidence="7 10">
    <location>
        <position position="43"/>
    </location>
    <ligand>
        <name>Mg(2+)</name>
        <dbReference type="ChEBI" id="CHEBI:18420"/>
    </ligand>
</feature>
<dbReference type="RefSeq" id="WP_072579419.1">
    <property type="nucleotide sequence ID" value="NZ_CP016020.1"/>
</dbReference>
<evidence type="ECO:0000256" key="6">
    <source>
        <dbReference type="ARBA" id="ARBA00056497"/>
    </source>
</evidence>
<comment type="pathway">
    <text evidence="1 7">Cofactor biosynthesis; (R)-pantothenate biosynthesis; (R)-pantoate from 3-methyl-2-oxobutanoate: step 1/2.</text>
</comment>
<dbReference type="EMBL" id="CP016020">
    <property type="protein sequence ID" value="APH04630.1"/>
    <property type="molecule type" value="Genomic_DNA"/>
</dbReference>
<dbReference type="InterPro" id="IPR003700">
    <property type="entry name" value="Pantoate_hydroxy_MeTrfase"/>
</dbReference>
<name>A0A1L3MQK2_9BACI</name>
<dbReference type="Pfam" id="PF02548">
    <property type="entry name" value="Pantoate_transf"/>
    <property type="match status" value="1"/>
</dbReference>
<gene>
    <name evidence="7" type="primary">panB</name>
    <name evidence="11" type="ORF">A9C19_07635</name>
</gene>
<protein>
    <recommendedName>
        <fullName evidence="7">3-methyl-2-oxobutanoate hydroxymethyltransferase</fullName>
        <ecNumber evidence="7">2.1.2.11</ecNumber>
    </recommendedName>
    <alternativeName>
        <fullName evidence="7">Ketopantoate hydroxymethyltransferase</fullName>
        <shortName evidence="7">KPHMT</shortName>
    </alternativeName>
</protein>
<comment type="subunit">
    <text evidence="3 7">Homodecamer; pentamer of dimers.</text>
</comment>
<dbReference type="Gene3D" id="3.20.20.60">
    <property type="entry name" value="Phosphoenolpyruvate-binding domains"/>
    <property type="match status" value="1"/>
</dbReference>
<dbReference type="UniPathway" id="UPA00028">
    <property type="reaction ID" value="UER00003"/>
</dbReference>
<keyword evidence="12" id="KW-1185">Reference proteome</keyword>
<feature type="binding site" evidence="7 9">
    <location>
        <position position="112"/>
    </location>
    <ligand>
        <name>3-methyl-2-oxobutanoate</name>
        <dbReference type="ChEBI" id="CHEBI:11851"/>
    </ligand>
</feature>
<feature type="binding site" evidence="7 10">
    <location>
        <position position="82"/>
    </location>
    <ligand>
        <name>Mg(2+)</name>
        <dbReference type="ChEBI" id="CHEBI:18420"/>
    </ligand>
</feature>
<dbReference type="GO" id="GO:0032259">
    <property type="term" value="P:methylation"/>
    <property type="evidence" value="ECO:0007669"/>
    <property type="project" value="UniProtKB-KW"/>
</dbReference>
<dbReference type="PANTHER" id="PTHR20881:SF0">
    <property type="entry name" value="3-METHYL-2-OXOBUTANOATE HYDROXYMETHYLTRANSFERASE"/>
    <property type="match status" value="1"/>
</dbReference>
<reference evidence="11 12" key="1">
    <citation type="journal article" date="2016" name="Sci. Rep.">
        <title>Complete genome sequence and transcriptomic analysis of a novel marine strain Bacillus weihaiensis reveals the mechanism of brown algae degradation.</title>
        <authorList>
            <person name="Zhu Y."/>
            <person name="Chen P."/>
            <person name="Bao Y."/>
            <person name="Men Y."/>
            <person name="Zeng Y."/>
            <person name="Yang J."/>
            <person name="Sun J."/>
            <person name="Sun Y."/>
        </authorList>
    </citation>
    <scope>NUCLEOTIDE SEQUENCE [LARGE SCALE GENOMIC DNA]</scope>
    <source>
        <strain evidence="11 12">Alg07</strain>
    </source>
</reference>
<feature type="binding site" evidence="7 10">
    <location>
        <position position="114"/>
    </location>
    <ligand>
        <name>Mg(2+)</name>
        <dbReference type="ChEBI" id="CHEBI:18420"/>
    </ligand>
</feature>
<evidence type="ECO:0000256" key="7">
    <source>
        <dbReference type="HAMAP-Rule" id="MF_00156"/>
    </source>
</evidence>
<keyword evidence="7 10" id="KW-0479">Metal-binding</keyword>
<dbReference type="GO" id="GO:0005737">
    <property type="term" value="C:cytoplasm"/>
    <property type="evidence" value="ECO:0007669"/>
    <property type="project" value="UniProtKB-SubCell"/>
</dbReference>
<comment type="similarity">
    <text evidence="2 7">Belongs to the PanB family.</text>
</comment>
<keyword evidence="11" id="KW-0489">Methyltransferase</keyword>
<evidence type="ECO:0000256" key="9">
    <source>
        <dbReference type="PIRSR" id="PIRSR000388-2"/>
    </source>
</evidence>
<comment type="subcellular location">
    <subcellularLocation>
        <location evidence="7">Cytoplasm</location>
    </subcellularLocation>
</comment>
<evidence type="ECO:0000256" key="3">
    <source>
        <dbReference type="ARBA" id="ARBA00011424"/>
    </source>
</evidence>
<dbReference type="EC" id="2.1.2.11" evidence="7"/>
<feature type="active site" description="Proton acceptor" evidence="7 8">
    <location>
        <position position="181"/>
    </location>
</feature>
<dbReference type="InterPro" id="IPR015813">
    <property type="entry name" value="Pyrv/PenolPyrv_kinase-like_dom"/>
</dbReference>
<dbReference type="NCBIfam" id="TIGR00222">
    <property type="entry name" value="panB"/>
    <property type="match status" value="1"/>
</dbReference>
<dbReference type="OrthoDB" id="9781789at2"/>
<organism evidence="11 12">
    <name type="scientific">Bacillus weihaiensis</name>
    <dbReference type="NCBI Taxonomy" id="1547283"/>
    <lineage>
        <taxon>Bacteria</taxon>
        <taxon>Bacillati</taxon>
        <taxon>Bacillota</taxon>
        <taxon>Bacilli</taxon>
        <taxon>Bacillales</taxon>
        <taxon>Bacillaceae</taxon>
        <taxon>Bacillus</taxon>
    </lineage>
</organism>
<sequence>MKTRLDFTRMKNELEPITMITAYDYPTAKQAEEAGVDMILVGDSLGMVVLGYDSTVPVTVNDMIHHTKAVKRGAKNTYIVTDMPFMSYHLSREETLKNAAKIIQEGGADAVKVEGAEGVTTIIEALTLAGIPVVAHLGLTPQSVGVLGGYKVQGKDAEAARKLMEDAKKCEEAGAIALVLECVPQQLAKELTQILAIPTIGIGAGKQTDGQVLVYHDLVGYGSGYTPKFVKQYSSIADTATKAIGEYINEVKKREFPEEKHSFNMKEEELLSLYGGILK</sequence>
<dbReference type="PIRSF" id="PIRSF000388">
    <property type="entry name" value="Pantoate_hydroxy_MeTrfase"/>
    <property type="match status" value="1"/>
</dbReference>
<keyword evidence="7 10" id="KW-0460">Magnesium</keyword>
<evidence type="ECO:0000313" key="11">
    <source>
        <dbReference type="EMBL" id="APH04630.1"/>
    </source>
</evidence>
<feature type="binding site" evidence="7 9">
    <location>
        <position position="82"/>
    </location>
    <ligand>
        <name>3-methyl-2-oxobutanoate</name>
        <dbReference type="ChEBI" id="CHEBI:11851"/>
    </ligand>
</feature>
<dbReference type="GO" id="GO:0015940">
    <property type="term" value="P:pantothenate biosynthetic process"/>
    <property type="evidence" value="ECO:0007669"/>
    <property type="project" value="UniProtKB-UniRule"/>
</dbReference>
<dbReference type="GO" id="GO:0000287">
    <property type="term" value="F:magnesium ion binding"/>
    <property type="evidence" value="ECO:0007669"/>
    <property type="project" value="TreeGrafter"/>
</dbReference>
<dbReference type="InterPro" id="IPR040442">
    <property type="entry name" value="Pyrv_kinase-like_dom_sf"/>
</dbReference>
<evidence type="ECO:0000256" key="2">
    <source>
        <dbReference type="ARBA" id="ARBA00008676"/>
    </source>
</evidence>
<comment type="catalytic activity">
    <reaction evidence="7">
        <text>(6R)-5,10-methylene-5,6,7,8-tetrahydrofolate + 3-methyl-2-oxobutanoate + H2O = 2-dehydropantoate + (6S)-5,6,7,8-tetrahydrofolate</text>
        <dbReference type="Rhea" id="RHEA:11824"/>
        <dbReference type="ChEBI" id="CHEBI:11561"/>
        <dbReference type="ChEBI" id="CHEBI:11851"/>
        <dbReference type="ChEBI" id="CHEBI:15377"/>
        <dbReference type="ChEBI" id="CHEBI:15636"/>
        <dbReference type="ChEBI" id="CHEBI:57453"/>
        <dbReference type="EC" id="2.1.2.11"/>
    </reaction>
</comment>
<evidence type="ECO:0000256" key="1">
    <source>
        <dbReference type="ARBA" id="ARBA00005033"/>
    </source>
</evidence>
<dbReference type="CDD" id="cd06557">
    <property type="entry name" value="KPHMT-like"/>
    <property type="match status" value="1"/>
</dbReference>
<accession>A0A1L3MQK2</accession>
<dbReference type="FunFam" id="3.20.20.60:FF:000003">
    <property type="entry name" value="3-methyl-2-oxobutanoate hydroxymethyltransferase"/>
    <property type="match status" value="1"/>
</dbReference>
<proteinExistence type="inferred from homology"/>
<dbReference type="NCBIfam" id="NF001452">
    <property type="entry name" value="PRK00311.1"/>
    <property type="match status" value="1"/>
</dbReference>
<dbReference type="SUPFAM" id="SSF51621">
    <property type="entry name" value="Phosphoenolpyruvate/pyruvate domain"/>
    <property type="match status" value="1"/>
</dbReference>
<dbReference type="HAMAP" id="MF_00156">
    <property type="entry name" value="PanB"/>
    <property type="match status" value="1"/>
</dbReference>
<dbReference type="GO" id="GO:0003864">
    <property type="term" value="F:3-methyl-2-oxobutanoate hydroxymethyltransferase activity"/>
    <property type="evidence" value="ECO:0007669"/>
    <property type="project" value="UniProtKB-UniRule"/>
</dbReference>
<dbReference type="KEGG" id="bwh:A9C19_07635"/>
<evidence type="ECO:0000313" key="12">
    <source>
        <dbReference type="Proteomes" id="UP000181936"/>
    </source>
</evidence>
<evidence type="ECO:0000256" key="10">
    <source>
        <dbReference type="PIRSR" id="PIRSR000388-3"/>
    </source>
</evidence>